<evidence type="ECO:0000256" key="1">
    <source>
        <dbReference type="ARBA" id="ARBA00001946"/>
    </source>
</evidence>
<dbReference type="PIRSF" id="PIRSF036498">
    <property type="entry name" value="Ent-kaurene_synthase_fungi"/>
    <property type="match status" value="1"/>
</dbReference>
<dbReference type="OrthoDB" id="2343925at2759"/>
<dbReference type="Proteomes" id="UP000002035">
    <property type="component" value="Unassembled WGS sequence"/>
</dbReference>
<dbReference type="HOGENOM" id="CLU_005861_0_0_1"/>
<dbReference type="OMA" id="PFTWTAC"/>
<dbReference type="EMBL" id="DS995702">
    <property type="protein sequence ID" value="EEQ29644.1"/>
    <property type="molecule type" value="Genomic_DNA"/>
</dbReference>
<reference evidence="9" key="1">
    <citation type="journal article" date="2012" name="MBio">
        <title>Comparative genome analysis of Trichophyton rubrum and related dermatophytes reveals candidate genes involved in infection.</title>
        <authorList>
            <person name="Martinez D.A."/>
            <person name="Oliver B.G."/>
            <person name="Graeser Y."/>
            <person name="Goldberg J.M."/>
            <person name="Li W."/>
            <person name="Martinez-Rossi N.M."/>
            <person name="Monod M."/>
            <person name="Shelest E."/>
            <person name="Barton R.C."/>
            <person name="Birch E."/>
            <person name="Brakhage A.A."/>
            <person name="Chen Z."/>
            <person name="Gurr S.J."/>
            <person name="Heiman D."/>
            <person name="Heitman J."/>
            <person name="Kosti I."/>
            <person name="Rossi A."/>
            <person name="Saif S."/>
            <person name="Samalova M."/>
            <person name="Saunders C.W."/>
            <person name="Shea T."/>
            <person name="Summerbell R.C."/>
            <person name="Xu J."/>
            <person name="Young S."/>
            <person name="Zeng Q."/>
            <person name="Birren B.W."/>
            <person name="Cuomo C.A."/>
            <person name="White T.C."/>
        </authorList>
    </citation>
    <scope>NUCLEOTIDE SEQUENCE [LARGE SCALE GENOMIC DNA]</scope>
    <source>
        <strain evidence="9">ATCC MYA-4605 / CBS 113480</strain>
    </source>
</reference>
<comment type="cofactor">
    <cofactor evidence="1">
        <name>Mg(2+)</name>
        <dbReference type="ChEBI" id="CHEBI:18420"/>
    </cofactor>
</comment>
<dbReference type="RefSeq" id="XP_002849529.1">
    <property type="nucleotide sequence ID" value="XM_002849483.1"/>
</dbReference>
<evidence type="ECO:0000256" key="7">
    <source>
        <dbReference type="SAM" id="MobiDB-lite"/>
    </source>
</evidence>
<dbReference type="PANTHER" id="PTHR31739:SF25">
    <property type="entry name" value="(E,E)-GERANYLLINALOOL SYNTHASE"/>
    <property type="match status" value="1"/>
</dbReference>
<dbReference type="GeneID" id="9223388"/>
<dbReference type="GO" id="GO:0000287">
    <property type="term" value="F:magnesium ion binding"/>
    <property type="evidence" value="ECO:0007669"/>
    <property type="project" value="TreeGrafter"/>
</dbReference>
<dbReference type="InterPro" id="IPR050148">
    <property type="entry name" value="Terpene_synthase-like"/>
</dbReference>
<dbReference type="STRING" id="554155.C5FFV9"/>
<dbReference type="InterPro" id="IPR008930">
    <property type="entry name" value="Terpenoid_cyclase/PrenylTrfase"/>
</dbReference>
<feature type="region of interest" description="Disordered" evidence="7">
    <location>
        <begin position="706"/>
        <end position="746"/>
    </location>
</feature>
<dbReference type="Gene3D" id="1.50.10.160">
    <property type="match status" value="1"/>
</dbReference>
<gene>
    <name evidence="8" type="ORF">MCYG_02463</name>
</gene>
<keyword evidence="5" id="KW-0413">Isomerase</keyword>
<dbReference type="InterPro" id="IPR017057">
    <property type="entry name" value="Ent-kaurene_synthase_fun"/>
</dbReference>
<protein>
    <submittedName>
        <fullName evidence="8">Ent-kaurene synthase</fullName>
    </submittedName>
</protein>
<dbReference type="eggNOG" id="ENOG502QUXU">
    <property type="taxonomic scope" value="Eukaryota"/>
</dbReference>
<dbReference type="GO" id="GO:0016102">
    <property type="term" value="P:diterpenoid biosynthetic process"/>
    <property type="evidence" value="ECO:0007669"/>
    <property type="project" value="TreeGrafter"/>
</dbReference>
<evidence type="ECO:0000256" key="2">
    <source>
        <dbReference type="ARBA" id="ARBA00006333"/>
    </source>
</evidence>
<dbReference type="SUPFAM" id="SSF48239">
    <property type="entry name" value="Terpenoid cyclases/Protein prenyltransferases"/>
    <property type="match status" value="1"/>
</dbReference>
<proteinExistence type="inferred from homology"/>
<sequence length="980" mass="110208">MSPAKTFDLSTQASKLVGRLFSGQNDQVGFMTCAIYDTAWVSMITKDSPEGPQWLFPECFNYLLQSQTEGQGWESVEPGIDGILNTGAALLALVAHCKQRLQITSPSDDELRRRIESATASLKDQLEAWDVASADRVGFEILLPSILRLLERENLTFDFPGRPALMKLNQTKLSKLKPEFLYSKQKTTALHSLEAFVGMIDFDKVSHHKQSGAFMASPSSTAAYLMYSSSWDNEAEEYLCNVIRNGAGQGNGGVPSAFPSTYFEMTWVLTTLLENSFTVSDIGEKQAQCAAVFLKKAIEEHSGLLGFACNLEADADDTAKALLALSILGDHTSPTGLLKEFECETHFRTYKGERNASFSANCNVLLALLSQPNPSLYTSQIEKATKFLCNMWWESDTFIEDKWSVSPYYPYMLLTEALSKLLAVWDSGNLPSFPKTLIRDRVLISIYQALIRTLQKQNPDGSWGHRGSREETSYAILTILNACCIPHLDSLFPVIDTSIDNGRQFLELHSGEAPDPLWIEKVTYGSAVLCESYVLAALKSHHKREQALANIRSLVDVPEKSVKKYVAFYSSLPLFSGMEPWKVRAALIEAYLFLPQLRQIRLDVFPRTHMEEDKYFEYIPFTWTGNSNHNNTFLPTKTLRDMMILSFLNYQADEYMEAVVGRYFGTENEAIISLIDDIFSDIEDSLKGATNMEEDGSPALKKMKLTKHHSAFSGSSPTKLGNGHRTKESNNGTDTPGQKKLQAGPSLQDVSEVLRSFIKYIMLHPCVSEATSLDRSRVKTELRTFLLSHMEQSEDNMQFSKQLDQQGSKADITFQKPRSSYYNWVHTTSANHTSCPYSFAFYQCLLATEQKNRTAASLGIQQRYISEAMCRHLATLCRMYNDYGSVARDRDERNLNSVNFPEFAPSSPSDGGSDDDSLRKELLLLAEYEREQMETALGKLEDLAANDKGQQRVLQKVRMFCDVTDLYGQIYVARDIASRM</sequence>
<accession>C5FFV9</accession>
<dbReference type="Gene3D" id="1.50.10.20">
    <property type="match status" value="1"/>
</dbReference>
<comment type="similarity">
    <text evidence="2">Belongs to the terpene synthase family.</text>
</comment>
<feature type="region of interest" description="Disordered" evidence="7">
    <location>
        <begin position="897"/>
        <end position="916"/>
    </location>
</feature>
<evidence type="ECO:0000256" key="6">
    <source>
        <dbReference type="ARBA" id="ARBA00023239"/>
    </source>
</evidence>
<organism evidence="8 9">
    <name type="scientific">Arthroderma otae (strain ATCC MYA-4605 / CBS 113480)</name>
    <name type="common">Microsporum canis</name>
    <dbReference type="NCBI Taxonomy" id="554155"/>
    <lineage>
        <taxon>Eukaryota</taxon>
        <taxon>Fungi</taxon>
        <taxon>Dikarya</taxon>
        <taxon>Ascomycota</taxon>
        <taxon>Pezizomycotina</taxon>
        <taxon>Eurotiomycetes</taxon>
        <taxon>Eurotiomycetidae</taxon>
        <taxon>Onygenales</taxon>
        <taxon>Arthrodermataceae</taxon>
        <taxon>Microsporum</taxon>
    </lineage>
</organism>
<dbReference type="AlphaFoldDB" id="C5FFV9"/>
<evidence type="ECO:0000313" key="8">
    <source>
        <dbReference type="EMBL" id="EEQ29644.1"/>
    </source>
</evidence>
<evidence type="ECO:0000313" key="9">
    <source>
        <dbReference type="Proteomes" id="UP000002035"/>
    </source>
</evidence>
<keyword evidence="4" id="KW-0460">Magnesium</keyword>
<dbReference type="PANTHER" id="PTHR31739">
    <property type="entry name" value="ENT-COPALYL DIPHOSPHATE SYNTHASE, CHLOROPLASTIC"/>
    <property type="match status" value="1"/>
</dbReference>
<keyword evidence="9" id="KW-1185">Reference proteome</keyword>
<dbReference type="GO" id="GO:0016853">
    <property type="term" value="F:isomerase activity"/>
    <property type="evidence" value="ECO:0007669"/>
    <property type="project" value="UniProtKB-KW"/>
</dbReference>
<evidence type="ECO:0000256" key="4">
    <source>
        <dbReference type="ARBA" id="ARBA00022842"/>
    </source>
</evidence>
<keyword evidence="3" id="KW-0479">Metal-binding</keyword>
<name>C5FFV9_ARTOC</name>
<dbReference type="VEuPathDB" id="FungiDB:MCYG_02463"/>
<evidence type="ECO:0000256" key="5">
    <source>
        <dbReference type="ARBA" id="ARBA00023235"/>
    </source>
</evidence>
<dbReference type="GO" id="GO:0010333">
    <property type="term" value="F:terpene synthase activity"/>
    <property type="evidence" value="ECO:0007669"/>
    <property type="project" value="InterPro"/>
</dbReference>
<keyword evidence="6" id="KW-0456">Lyase</keyword>
<evidence type="ECO:0000256" key="3">
    <source>
        <dbReference type="ARBA" id="ARBA00022723"/>
    </source>
</evidence>